<keyword evidence="1" id="KW-0472">Membrane</keyword>
<keyword evidence="3" id="KW-1185">Reference proteome</keyword>
<gene>
    <name evidence="2" type="ORF">MA47_00470</name>
</gene>
<organism evidence="2 3">
    <name type="scientific">Corynebacterium auriscanis</name>
    <dbReference type="NCBI Taxonomy" id="99807"/>
    <lineage>
        <taxon>Bacteria</taxon>
        <taxon>Bacillati</taxon>
        <taxon>Actinomycetota</taxon>
        <taxon>Actinomycetes</taxon>
        <taxon>Mycobacteriales</taxon>
        <taxon>Corynebacteriaceae</taxon>
        <taxon>Corynebacterium</taxon>
    </lineage>
</organism>
<feature type="transmembrane region" description="Helical" evidence="1">
    <location>
        <begin position="65"/>
        <end position="84"/>
    </location>
</feature>
<name>A0A0A2DJK4_9CORY</name>
<dbReference type="AlphaFoldDB" id="A0A0A2DJK4"/>
<dbReference type="EMBL" id="JRVJ01000001">
    <property type="protein sequence ID" value="KGM19380.1"/>
    <property type="molecule type" value="Genomic_DNA"/>
</dbReference>
<dbReference type="RefSeq" id="WP_035112807.1">
    <property type="nucleotide sequence ID" value="NZ_CP047046.1"/>
</dbReference>
<accession>A0A0A2DJK4</accession>
<evidence type="ECO:0000256" key="1">
    <source>
        <dbReference type="SAM" id="Phobius"/>
    </source>
</evidence>
<evidence type="ECO:0000313" key="3">
    <source>
        <dbReference type="Proteomes" id="UP000030145"/>
    </source>
</evidence>
<reference evidence="2 3" key="1">
    <citation type="submission" date="2014-10" db="EMBL/GenBank/DDBJ databases">
        <title>Whole Genome sequence of Corynebacterium auriscanis strain CIP 106629.</title>
        <authorList>
            <person name="Hassan S.S."/>
            <person name="Jamal S.B."/>
            <person name="Tiwari S."/>
            <person name="Oliveira L.D.C."/>
            <person name="Souza F."/>
            <person name="Mariano D.C."/>
            <person name="Almeida S."/>
            <person name="Dorella F."/>
            <person name="Pereira F."/>
            <person name="Carvalho A."/>
            <person name="Leal C.A."/>
            <person name="Soares S.D.C."/>
            <person name="Figueiredo H.C."/>
            <person name="Silva A."/>
            <person name="Azevedo V.A."/>
        </authorList>
    </citation>
    <scope>NUCLEOTIDE SEQUENCE [LARGE SCALE GENOMIC DNA]</scope>
    <source>
        <strain evidence="2 3">CIP 106629</strain>
    </source>
</reference>
<dbReference type="Proteomes" id="UP000030145">
    <property type="component" value="Unassembled WGS sequence"/>
</dbReference>
<proteinExistence type="predicted"/>
<dbReference type="GeneID" id="300552982"/>
<keyword evidence="1" id="KW-1133">Transmembrane helix</keyword>
<evidence type="ECO:0000313" key="2">
    <source>
        <dbReference type="EMBL" id="KGM19380.1"/>
    </source>
</evidence>
<comment type="caution">
    <text evidence="2">The sequence shown here is derived from an EMBL/GenBank/DDBJ whole genome shotgun (WGS) entry which is preliminary data.</text>
</comment>
<feature type="transmembrane region" description="Helical" evidence="1">
    <location>
        <begin position="90"/>
        <end position="109"/>
    </location>
</feature>
<dbReference type="Pfam" id="PF10939">
    <property type="entry name" value="DUF2631"/>
    <property type="match status" value="1"/>
</dbReference>
<sequence length="167" mass="17894">MGSHAKATSEAVAIDHDGAHDHTGAHAVAHPHDSHPVKHEVFNGVSTRDVPSAGWGWSELSKRSIILAGLIGGLFLLGMLFGNHRGNVENIWLIGLAILVFAGTAKWAMGSRGKVKKTVTARNKPVGHIEPDWAADQLNRTGVYANLTPEQSAALNHNYKSTETVQN</sequence>
<keyword evidence="1" id="KW-0812">Transmembrane</keyword>
<dbReference type="InterPro" id="IPR024341">
    <property type="entry name" value="DUF2631"/>
</dbReference>
<evidence type="ECO:0008006" key="4">
    <source>
        <dbReference type="Google" id="ProtNLM"/>
    </source>
</evidence>
<protein>
    <recommendedName>
        <fullName evidence="4">DUF2631 domain-containing protein</fullName>
    </recommendedName>
</protein>